<evidence type="ECO:0000313" key="2">
    <source>
        <dbReference type="Proteomes" id="UP000030300"/>
    </source>
</evidence>
<dbReference type="HOGENOM" id="CLU_1935847_0_0_11"/>
<dbReference type="GeneID" id="96610188"/>
<reference evidence="1 2" key="1">
    <citation type="journal article" date="2015" name="Genome Announc.">
        <title>Complete Genome Sequence of Steroid-Transforming Nocardioides simplex VKM Ac-2033D.</title>
        <authorList>
            <person name="Shtratnikova V.Y."/>
            <person name="Schelkunov M.I."/>
            <person name="Pekov Y.A."/>
            <person name="Fokina V.V."/>
            <person name="Logacheva M.D."/>
            <person name="Sokolov S.L."/>
            <person name="Bragin E.Y."/>
            <person name="Ashapkin V.V."/>
            <person name="Donova M.V."/>
        </authorList>
    </citation>
    <scope>NUCLEOTIDE SEQUENCE [LARGE SCALE GENOMIC DNA]</scope>
    <source>
        <strain evidence="1 2">VKM Ac-2033D</strain>
    </source>
</reference>
<evidence type="ECO:0000313" key="1">
    <source>
        <dbReference type="EMBL" id="AIY17767.1"/>
    </source>
</evidence>
<dbReference type="KEGG" id="psim:KR76_15160"/>
<proteinExistence type="predicted"/>
<dbReference type="EMBL" id="CP009896">
    <property type="protein sequence ID" value="AIY17767.1"/>
    <property type="molecule type" value="Genomic_DNA"/>
</dbReference>
<dbReference type="STRING" id="2045.KR76_15160"/>
<organism evidence="1 2">
    <name type="scientific">Nocardioides simplex</name>
    <name type="common">Arthrobacter simplex</name>
    <dbReference type="NCBI Taxonomy" id="2045"/>
    <lineage>
        <taxon>Bacteria</taxon>
        <taxon>Bacillati</taxon>
        <taxon>Actinomycetota</taxon>
        <taxon>Actinomycetes</taxon>
        <taxon>Propionibacteriales</taxon>
        <taxon>Nocardioidaceae</taxon>
        <taxon>Pimelobacter</taxon>
    </lineage>
</organism>
<dbReference type="AlphaFoldDB" id="A0A0A1DM93"/>
<sequence length="130" mass="14161">MTGDLERFRDHARAMADFAPGRPCSACAGNRNPWTVTTWREPDHGACTAGDCRCSCRAPSPADAELWARLADEVDAQRDRPRALCEPHPDTPAICTGEPGCDAGEHMLCCPANVDDLDHADQNRADQEDL</sequence>
<name>A0A0A1DM93_NOCSI</name>
<accession>A0A0A1DM93</accession>
<protein>
    <submittedName>
        <fullName evidence="1">Uncharacterized protein</fullName>
    </submittedName>
</protein>
<dbReference type="RefSeq" id="WP_038679434.1">
    <property type="nucleotide sequence ID" value="NZ_BJMC01000009.1"/>
</dbReference>
<dbReference type="Proteomes" id="UP000030300">
    <property type="component" value="Chromosome"/>
</dbReference>
<keyword evidence="2" id="KW-1185">Reference proteome</keyword>
<gene>
    <name evidence="1" type="ORF">KR76_15160</name>
</gene>